<organism evidence="9 10">
    <name type="scientific">Holtiella tumoricola</name>
    <dbReference type="NCBI Taxonomy" id="3018743"/>
    <lineage>
        <taxon>Bacteria</taxon>
        <taxon>Bacillati</taxon>
        <taxon>Bacillota</taxon>
        <taxon>Clostridia</taxon>
        <taxon>Lachnospirales</taxon>
        <taxon>Cellulosilyticaceae</taxon>
        <taxon>Holtiella</taxon>
    </lineage>
</organism>
<dbReference type="GO" id="GO:0005886">
    <property type="term" value="C:plasma membrane"/>
    <property type="evidence" value="ECO:0007669"/>
    <property type="project" value="UniProtKB-SubCell"/>
</dbReference>
<dbReference type="Gene3D" id="1.20.1250.20">
    <property type="entry name" value="MFS general substrate transporter like domains"/>
    <property type="match status" value="2"/>
</dbReference>
<evidence type="ECO:0000256" key="2">
    <source>
        <dbReference type="ARBA" id="ARBA00022448"/>
    </source>
</evidence>
<reference evidence="9" key="1">
    <citation type="journal article" date="2023" name="Int. J. Syst. Evol. Microbiol.">
        <title>&lt;i&gt;Holtiella tumoricola&lt;/i&gt; gen. nov. sp. nov., isolated from a human clinical sample.</title>
        <authorList>
            <person name="Allen-Vercoe E."/>
            <person name="Daigneault M.C."/>
            <person name="Vancuren S.J."/>
            <person name="Cochrane K."/>
            <person name="O'Neal L.L."/>
            <person name="Sankaranarayanan K."/>
            <person name="Lawson P.A."/>
        </authorList>
    </citation>
    <scope>NUCLEOTIDE SEQUENCE</scope>
    <source>
        <strain evidence="9">CC70A</strain>
    </source>
</reference>
<feature type="transmembrane region" description="Helical" evidence="7">
    <location>
        <begin position="319"/>
        <end position="340"/>
    </location>
</feature>
<feature type="transmembrane region" description="Helical" evidence="7">
    <location>
        <begin position="49"/>
        <end position="67"/>
    </location>
</feature>
<comment type="subcellular location">
    <subcellularLocation>
        <location evidence="1">Cell membrane</location>
        <topology evidence="1">Multi-pass membrane protein</topology>
    </subcellularLocation>
</comment>
<dbReference type="RefSeq" id="WP_271010918.1">
    <property type="nucleotide sequence ID" value="NZ_JAQIFT010000010.1"/>
</dbReference>
<evidence type="ECO:0000313" key="9">
    <source>
        <dbReference type="EMBL" id="MDA3730226.1"/>
    </source>
</evidence>
<evidence type="ECO:0000256" key="5">
    <source>
        <dbReference type="ARBA" id="ARBA00022989"/>
    </source>
</evidence>
<dbReference type="GO" id="GO:0022857">
    <property type="term" value="F:transmembrane transporter activity"/>
    <property type="evidence" value="ECO:0007669"/>
    <property type="project" value="InterPro"/>
</dbReference>
<feature type="transmembrane region" description="Helical" evidence="7">
    <location>
        <begin position="12"/>
        <end position="29"/>
    </location>
</feature>
<feature type="domain" description="Major facilitator superfamily (MFS) profile" evidence="8">
    <location>
        <begin position="12"/>
        <end position="414"/>
    </location>
</feature>
<feature type="transmembrane region" description="Helical" evidence="7">
    <location>
        <begin position="352"/>
        <end position="376"/>
    </location>
</feature>
<keyword evidence="6 7" id="KW-0472">Membrane</keyword>
<dbReference type="PROSITE" id="PS50850">
    <property type="entry name" value="MFS"/>
    <property type="match status" value="1"/>
</dbReference>
<evidence type="ECO:0000256" key="4">
    <source>
        <dbReference type="ARBA" id="ARBA00022692"/>
    </source>
</evidence>
<dbReference type="InterPro" id="IPR036259">
    <property type="entry name" value="MFS_trans_sf"/>
</dbReference>
<keyword evidence="4 7" id="KW-0812">Transmembrane</keyword>
<gene>
    <name evidence="9" type="ORF">PBV87_01735</name>
</gene>
<comment type="caution">
    <text evidence="9">The sequence shown here is derived from an EMBL/GenBank/DDBJ whole genome shotgun (WGS) entry which is preliminary data.</text>
</comment>
<feature type="transmembrane region" description="Helical" evidence="7">
    <location>
        <begin position="388"/>
        <end position="409"/>
    </location>
</feature>
<accession>A0AA42DJY3</accession>
<evidence type="ECO:0000256" key="7">
    <source>
        <dbReference type="SAM" id="Phobius"/>
    </source>
</evidence>
<protein>
    <submittedName>
        <fullName evidence="9">MFS transporter</fullName>
    </submittedName>
</protein>
<keyword evidence="2" id="KW-0813">Transport</keyword>
<proteinExistence type="predicted"/>
<dbReference type="InterPro" id="IPR050189">
    <property type="entry name" value="MFS_Efflux_Transporters"/>
</dbReference>
<evidence type="ECO:0000256" key="3">
    <source>
        <dbReference type="ARBA" id="ARBA00022475"/>
    </source>
</evidence>
<feature type="transmembrane region" description="Helical" evidence="7">
    <location>
        <begin position="145"/>
        <end position="167"/>
    </location>
</feature>
<dbReference type="PANTHER" id="PTHR43124">
    <property type="entry name" value="PURINE EFFLUX PUMP PBUE"/>
    <property type="match status" value="1"/>
</dbReference>
<evidence type="ECO:0000313" key="10">
    <source>
        <dbReference type="Proteomes" id="UP001169242"/>
    </source>
</evidence>
<dbReference type="AlphaFoldDB" id="A0AA42DJY3"/>
<feature type="transmembrane region" description="Helical" evidence="7">
    <location>
        <begin position="88"/>
        <end position="106"/>
    </location>
</feature>
<feature type="transmembrane region" description="Helical" evidence="7">
    <location>
        <begin position="112"/>
        <end position="133"/>
    </location>
</feature>
<feature type="transmembrane region" description="Helical" evidence="7">
    <location>
        <begin position="295"/>
        <end position="313"/>
    </location>
</feature>
<evidence type="ECO:0000256" key="1">
    <source>
        <dbReference type="ARBA" id="ARBA00004651"/>
    </source>
</evidence>
<keyword evidence="5 7" id="KW-1133">Transmembrane helix</keyword>
<dbReference type="InterPro" id="IPR020846">
    <property type="entry name" value="MFS_dom"/>
</dbReference>
<dbReference type="SUPFAM" id="SSF103473">
    <property type="entry name" value="MFS general substrate transporter"/>
    <property type="match status" value="1"/>
</dbReference>
<feature type="transmembrane region" description="Helical" evidence="7">
    <location>
        <begin position="264"/>
        <end position="283"/>
    </location>
</feature>
<name>A0AA42DJY3_9FIRM</name>
<evidence type="ECO:0000256" key="6">
    <source>
        <dbReference type="ARBA" id="ARBA00023136"/>
    </source>
</evidence>
<feature type="transmembrane region" description="Helical" evidence="7">
    <location>
        <begin position="225"/>
        <end position="244"/>
    </location>
</feature>
<dbReference type="InterPro" id="IPR011701">
    <property type="entry name" value="MFS"/>
</dbReference>
<keyword evidence="10" id="KW-1185">Reference proteome</keyword>
<dbReference type="EMBL" id="JAQIFT010000010">
    <property type="protein sequence ID" value="MDA3730226.1"/>
    <property type="molecule type" value="Genomic_DNA"/>
</dbReference>
<keyword evidence="3" id="KW-1003">Cell membrane</keyword>
<evidence type="ECO:0000259" key="8">
    <source>
        <dbReference type="PROSITE" id="PS50850"/>
    </source>
</evidence>
<dbReference type="Pfam" id="PF07690">
    <property type="entry name" value="MFS_1"/>
    <property type="match status" value="1"/>
</dbReference>
<dbReference type="PANTHER" id="PTHR43124:SF3">
    <property type="entry name" value="CHLORAMPHENICOL EFFLUX PUMP RV0191"/>
    <property type="match status" value="1"/>
</dbReference>
<feature type="transmembrane region" description="Helical" evidence="7">
    <location>
        <begin position="173"/>
        <end position="191"/>
    </location>
</feature>
<sequence length="429" mass="47503">MDTKNKDKAYMIWGIAACVYVIVFFHRVATGVVKDEMFEAFGLTNSEEAGSLFALLGSMYMYAYMFMQIPTGILADTLGPRKTITMGTMLATVGSLIFACAPHIVVAFIGRFLVGIGVAVVFVCILKIIAEWFPKEKFGTMSGCTSFIGNLGAILAMAPLAYLNSFIGWRNSFLMISGITLILGILGWYFIKEREPVNPVEEMNVECNEWSRIWEVIKKILKDRALYPIMIAYALTFGSTMALTGTWGVSMFQDLYKGISKTTAANAMSFITLGVAVGGIIIGKLSDTMKSRRKPMILFGGMQLICWLIVVFIPMPWIVLNIVFFILGLTATSFVVSWAYAKERHPKQYAGITMSVVNFAGFLGGAIVPQLIGVVYDKLPHDNMQMVWQTALGVLTGLISIAFVCILCIPKEKEVEQENYDFNKLDKTT</sequence>
<dbReference type="Proteomes" id="UP001169242">
    <property type="component" value="Unassembled WGS sequence"/>
</dbReference>